<dbReference type="EMBL" id="DQAY01000069">
    <property type="protein sequence ID" value="HCO23766.1"/>
    <property type="molecule type" value="Genomic_DNA"/>
</dbReference>
<evidence type="ECO:0000259" key="2">
    <source>
        <dbReference type="Pfam" id="PF07583"/>
    </source>
</evidence>
<reference evidence="4 5" key="1">
    <citation type="journal article" date="2018" name="Nat. Biotechnol.">
        <title>A standardized bacterial taxonomy based on genome phylogeny substantially revises the tree of life.</title>
        <authorList>
            <person name="Parks D.H."/>
            <person name="Chuvochina M."/>
            <person name="Waite D.W."/>
            <person name="Rinke C."/>
            <person name="Skarshewski A."/>
            <person name="Chaumeil P.A."/>
            <person name="Hugenholtz P."/>
        </authorList>
    </citation>
    <scope>NUCLEOTIDE SEQUENCE [LARGE SCALE GENOMIC DNA]</scope>
    <source>
        <strain evidence="4">UBA9375</strain>
    </source>
</reference>
<feature type="domain" description="DUF1549" evidence="2">
    <location>
        <begin position="49"/>
        <end position="234"/>
    </location>
</feature>
<dbReference type="InterPro" id="IPR011444">
    <property type="entry name" value="DUF1549"/>
</dbReference>
<dbReference type="AlphaFoldDB" id="A0A3D3R599"/>
<sequence length="548" mass="63150">MRRFSKQLSVVFTMLICVGSWVSLADAAPPESRTKAFSTGAFDPFIDYINGRIRQGWEDNEVEPSPVASDEEWLRRVHLDLIGQIPSAELVEQFSKDRDPAKRSKIVDKLLEDPAYVQNFTNVWTNLLIGRRTPRRVSRSGMQKFLREAFAKNRPWDEIVQDLVTAEGHFEENGAVNYLLAQMQNNDEAVQVTAATTRLFLGIQVQCTQCHNHPFNDWKQNQFWEYNSFFRQMRRVNHRKTDPKTGRQIDDYSEIVATGFNGPVYYEKRSGLMQVAYPIFEDQKVDPQSGVERRKEFSKLIVQGDKPLIATAIVNRMWGYFMGYGFTRPVDDMGPHNPASHPELLNKMAEELVKKDYDLKQLARWICNTEAYNLTSQFGRNNEIDSPERGETPLFSHMYIKNMTAEQLYDSLIVATGAHKSGQSNWERAEEQRRRWMGQFMVAFDNDSGDDSTTFNGTIPQALMMMNGDLTKNAISAESGSYLNQLLTEKGNDQVKIRKMFLSTLNRYPDRREINSAQRLISGTPNKLAAYQDLYWALLNSNEFVFNH</sequence>
<name>A0A3D3R599_9PLAN</name>
<gene>
    <name evidence="4" type="ORF">DIT97_12190</name>
</gene>
<evidence type="ECO:0000313" key="4">
    <source>
        <dbReference type="EMBL" id="HCO23766.1"/>
    </source>
</evidence>
<dbReference type="Pfam" id="PF07583">
    <property type="entry name" value="PSCyt2"/>
    <property type="match status" value="1"/>
</dbReference>
<proteinExistence type="predicted"/>
<organism evidence="4 5">
    <name type="scientific">Gimesia maris</name>
    <dbReference type="NCBI Taxonomy" id="122"/>
    <lineage>
        <taxon>Bacteria</taxon>
        <taxon>Pseudomonadati</taxon>
        <taxon>Planctomycetota</taxon>
        <taxon>Planctomycetia</taxon>
        <taxon>Planctomycetales</taxon>
        <taxon>Planctomycetaceae</taxon>
        <taxon>Gimesia</taxon>
    </lineage>
</organism>
<dbReference type="Pfam" id="PF07587">
    <property type="entry name" value="PSD1"/>
    <property type="match status" value="1"/>
</dbReference>
<comment type="caution">
    <text evidence="4">The sequence shown here is derived from an EMBL/GenBank/DDBJ whole genome shotgun (WGS) entry which is preliminary data.</text>
</comment>
<feature type="signal peptide" evidence="1">
    <location>
        <begin position="1"/>
        <end position="27"/>
    </location>
</feature>
<keyword evidence="1" id="KW-0732">Signal</keyword>
<feature type="chain" id="PRO_5017608609" description="DUF1549 domain-containing protein" evidence="1">
    <location>
        <begin position="28"/>
        <end position="548"/>
    </location>
</feature>
<dbReference type="PANTHER" id="PTHR35889">
    <property type="entry name" value="CYCLOINULO-OLIGOSACCHARIDE FRUCTANOTRANSFERASE-RELATED"/>
    <property type="match status" value="1"/>
</dbReference>
<evidence type="ECO:0000256" key="1">
    <source>
        <dbReference type="SAM" id="SignalP"/>
    </source>
</evidence>
<accession>A0A3D3R599</accession>
<feature type="domain" description="DUF1553" evidence="3">
    <location>
        <begin position="293"/>
        <end position="520"/>
    </location>
</feature>
<dbReference type="PANTHER" id="PTHR35889:SF3">
    <property type="entry name" value="F-BOX DOMAIN-CONTAINING PROTEIN"/>
    <property type="match status" value="1"/>
</dbReference>
<protein>
    <recommendedName>
        <fullName evidence="6">DUF1549 domain-containing protein</fullName>
    </recommendedName>
</protein>
<evidence type="ECO:0000259" key="3">
    <source>
        <dbReference type="Pfam" id="PF07587"/>
    </source>
</evidence>
<dbReference type="InterPro" id="IPR022655">
    <property type="entry name" value="DUF1553"/>
</dbReference>
<dbReference type="Proteomes" id="UP000263642">
    <property type="component" value="Unassembled WGS sequence"/>
</dbReference>
<evidence type="ECO:0008006" key="6">
    <source>
        <dbReference type="Google" id="ProtNLM"/>
    </source>
</evidence>
<dbReference type="RefSeq" id="WP_154934912.1">
    <property type="nucleotide sequence ID" value="NZ_CAXBMG010000035.1"/>
</dbReference>
<evidence type="ECO:0000313" key="5">
    <source>
        <dbReference type="Proteomes" id="UP000263642"/>
    </source>
</evidence>